<dbReference type="OrthoDB" id="541676at2759"/>
<proteinExistence type="predicted"/>
<keyword evidence="4" id="KW-1185">Reference proteome</keyword>
<gene>
    <name evidence="3" type="ORF">HYH03_008728</name>
</gene>
<comment type="caution">
    <text evidence="3">The sequence shown here is derived from an EMBL/GenBank/DDBJ whole genome shotgun (WGS) entry which is preliminary data.</text>
</comment>
<evidence type="ECO:0000313" key="4">
    <source>
        <dbReference type="Proteomes" id="UP000612055"/>
    </source>
</evidence>
<evidence type="ECO:0000256" key="2">
    <source>
        <dbReference type="SAM" id="MobiDB-lite"/>
    </source>
</evidence>
<dbReference type="Proteomes" id="UP000612055">
    <property type="component" value="Unassembled WGS sequence"/>
</dbReference>
<sequence>MQLTRRCPRVASSGQRQSVRPSTRVHARPEGAMDFKAGLAAVALTAGMLLSSPSMSHAAAVVEEAVEREVMIASEKRQIEYMLQQEENARKAAILAQRKAVEAQVTTVETALQQKLTEQRANVLAAEKQGDQALAKSLRANTEVLEGKQEAVRKAAAQLGSRLDRAEMLAKAKAISDKQQVEKAAKDATDEVAEKVDRYLEKATGLQ</sequence>
<name>A0A835XZT9_9CHLO</name>
<evidence type="ECO:0000313" key="3">
    <source>
        <dbReference type="EMBL" id="KAG2493065.1"/>
    </source>
</evidence>
<organism evidence="3 4">
    <name type="scientific">Edaphochlamys debaryana</name>
    <dbReference type="NCBI Taxonomy" id="47281"/>
    <lineage>
        <taxon>Eukaryota</taxon>
        <taxon>Viridiplantae</taxon>
        <taxon>Chlorophyta</taxon>
        <taxon>core chlorophytes</taxon>
        <taxon>Chlorophyceae</taxon>
        <taxon>CS clade</taxon>
        <taxon>Chlamydomonadales</taxon>
        <taxon>Chlamydomonadales incertae sedis</taxon>
        <taxon>Edaphochlamys</taxon>
    </lineage>
</organism>
<dbReference type="AlphaFoldDB" id="A0A835XZT9"/>
<feature type="region of interest" description="Disordered" evidence="2">
    <location>
        <begin position="1"/>
        <end position="30"/>
    </location>
</feature>
<protein>
    <submittedName>
        <fullName evidence="3">Uncharacterized protein</fullName>
    </submittedName>
</protein>
<feature type="coiled-coil region" evidence="1">
    <location>
        <begin position="171"/>
        <end position="198"/>
    </location>
</feature>
<evidence type="ECO:0000256" key="1">
    <source>
        <dbReference type="SAM" id="Coils"/>
    </source>
</evidence>
<accession>A0A835XZT9</accession>
<dbReference type="EMBL" id="JAEHOE010000040">
    <property type="protein sequence ID" value="KAG2493065.1"/>
    <property type="molecule type" value="Genomic_DNA"/>
</dbReference>
<feature type="compositionally biased region" description="Polar residues" evidence="2">
    <location>
        <begin position="12"/>
        <end position="21"/>
    </location>
</feature>
<reference evidence="3" key="1">
    <citation type="journal article" date="2020" name="bioRxiv">
        <title>Comparative genomics of Chlamydomonas.</title>
        <authorList>
            <person name="Craig R.J."/>
            <person name="Hasan A.R."/>
            <person name="Ness R.W."/>
            <person name="Keightley P.D."/>
        </authorList>
    </citation>
    <scope>NUCLEOTIDE SEQUENCE</scope>
    <source>
        <strain evidence="3">CCAP 11/70</strain>
    </source>
</reference>
<keyword evidence="1" id="KW-0175">Coiled coil</keyword>